<evidence type="ECO:0000313" key="3">
    <source>
        <dbReference type="Proteomes" id="UP000192596"/>
    </source>
</evidence>
<comment type="caution">
    <text evidence="2">The sequence shown here is derived from an EMBL/GenBank/DDBJ whole genome shotgun (WGS) entry which is preliminary data.</text>
</comment>
<evidence type="ECO:0000313" key="2">
    <source>
        <dbReference type="EMBL" id="OQO01371.1"/>
    </source>
</evidence>
<reference evidence="3" key="1">
    <citation type="submission" date="2017-03" db="EMBL/GenBank/DDBJ databases">
        <title>Genomes of endolithic fungi from Antarctica.</title>
        <authorList>
            <person name="Coleine C."/>
            <person name="Masonjones S."/>
            <person name="Stajich J.E."/>
        </authorList>
    </citation>
    <scope>NUCLEOTIDE SEQUENCE [LARGE SCALE GENOMIC DNA]</scope>
    <source>
        <strain evidence="3">CCFEE 5527</strain>
    </source>
</reference>
<dbReference type="InParanoid" id="A0A1V8SQV1"/>
<dbReference type="EMBL" id="NAJO01000031">
    <property type="protein sequence ID" value="OQO01371.1"/>
    <property type="molecule type" value="Genomic_DNA"/>
</dbReference>
<gene>
    <name evidence="2" type="ORF">B0A48_12926</name>
</gene>
<feature type="signal peptide" evidence="1">
    <location>
        <begin position="1"/>
        <end position="23"/>
    </location>
</feature>
<feature type="chain" id="PRO_5012958026" description="Ecp2 effector protein domain-containing protein" evidence="1">
    <location>
        <begin position="24"/>
        <end position="157"/>
    </location>
</feature>
<proteinExistence type="predicted"/>
<dbReference type="AlphaFoldDB" id="A0A1V8SQV1"/>
<keyword evidence="3" id="KW-1185">Reference proteome</keyword>
<sequence length="157" mass="17770">MKSIITLFTAMLACVFFAQNAVAIDDATRCSQKYGSVVNAIGKFCTKNGQTPLTQMFSPGPFTNEGVWSNDKKVTVWINGNCNPKQYIPPYWCFAQLYNMCANGNKKGEKQQRYGKKFQRMPDLEHHGAELPWELDEVYRGCKYAALYDMLLNKASA</sequence>
<accession>A0A1V8SQV1</accession>
<protein>
    <recommendedName>
        <fullName evidence="4">Ecp2 effector protein domain-containing protein</fullName>
    </recommendedName>
</protein>
<dbReference type="Proteomes" id="UP000192596">
    <property type="component" value="Unassembled WGS sequence"/>
</dbReference>
<organism evidence="2 3">
    <name type="scientific">Cryoendolithus antarcticus</name>
    <dbReference type="NCBI Taxonomy" id="1507870"/>
    <lineage>
        <taxon>Eukaryota</taxon>
        <taxon>Fungi</taxon>
        <taxon>Dikarya</taxon>
        <taxon>Ascomycota</taxon>
        <taxon>Pezizomycotina</taxon>
        <taxon>Dothideomycetes</taxon>
        <taxon>Dothideomycetidae</taxon>
        <taxon>Cladosporiales</taxon>
        <taxon>Cladosporiaceae</taxon>
        <taxon>Cryoendolithus</taxon>
    </lineage>
</organism>
<name>A0A1V8SQV1_9PEZI</name>
<evidence type="ECO:0000256" key="1">
    <source>
        <dbReference type="SAM" id="SignalP"/>
    </source>
</evidence>
<evidence type="ECO:0008006" key="4">
    <source>
        <dbReference type="Google" id="ProtNLM"/>
    </source>
</evidence>
<keyword evidence="1" id="KW-0732">Signal</keyword>